<dbReference type="OrthoDB" id="3373764at2"/>
<evidence type="ECO:0000256" key="4">
    <source>
        <dbReference type="ARBA" id="ARBA00022670"/>
    </source>
</evidence>
<dbReference type="CDD" id="cd03146">
    <property type="entry name" value="GAT1_Peptidase_E"/>
    <property type="match status" value="1"/>
</dbReference>
<dbReference type="GO" id="GO:0016805">
    <property type="term" value="F:dipeptidase activity"/>
    <property type="evidence" value="ECO:0007669"/>
    <property type="project" value="UniProtKB-KW"/>
</dbReference>
<keyword evidence="3" id="KW-0963">Cytoplasm</keyword>
<evidence type="ECO:0000256" key="8">
    <source>
        <dbReference type="ARBA" id="ARBA00050239"/>
    </source>
</evidence>
<dbReference type="InterPro" id="IPR029062">
    <property type="entry name" value="Class_I_gatase-like"/>
</dbReference>
<evidence type="ECO:0000256" key="2">
    <source>
        <dbReference type="ARBA" id="ARBA00006534"/>
    </source>
</evidence>
<dbReference type="Pfam" id="PF03575">
    <property type="entry name" value="Peptidase_S51"/>
    <property type="match status" value="1"/>
</dbReference>
<evidence type="ECO:0000256" key="10">
    <source>
        <dbReference type="ARBA" id="ARBA00075877"/>
    </source>
</evidence>
<comment type="caution">
    <text evidence="13">The sequence shown here is derived from an EMBL/GenBank/DDBJ whole genome shotgun (WGS) entry which is preliminary data.</text>
</comment>
<dbReference type="NCBIfam" id="NF003642">
    <property type="entry name" value="PRK05282.1"/>
    <property type="match status" value="1"/>
</dbReference>
<keyword evidence="7 13" id="KW-0224">Dipeptidase</keyword>
<dbReference type="InterPro" id="IPR005320">
    <property type="entry name" value="Peptidase_S51"/>
</dbReference>
<evidence type="ECO:0000256" key="6">
    <source>
        <dbReference type="ARBA" id="ARBA00022825"/>
    </source>
</evidence>
<evidence type="ECO:0000313" key="13">
    <source>
        <dbReference type="EMBL" id="TNC49063.1"/>
    </source>
</evidence>
<dbReference type="GO" id="GO:0005737">
    <property type="term" value="C:cytoplasm"/>
    <property type="evidence" value="ECO:0007669"/>
    <property type="project" value="UniProtKB-SubCell"/>
</dbReference>
<dbReference type="Gene3D" id="3.40.50.880">
    <property type="match status" value="1"/>
</dbReference>
<evidence type="ECO:0000256" key="9">
    <source>
        <dbReference type="ARBA" id="ARBA00066675"/>
    </source>
</evidence>
<evidence type="ECO:0000256" key="1">
    <source>
        <dbReference type="ARBA" id="ARBA00004496"/>
    </source>
</evidence>
<proteinExistence type="inferred from homology"/>
<dbReference type="FunFam" id="3.40.50.880:FF:000007">
    <property type="entry name" value="Peptidase E"/>
    <property type="match status" value="1"/>
</dbReference>
<dbReference type="GO" id="GO:0008236">
    <property type="term" value="F:serine-type peptidase activity"/>
    <property type="evidence" value="ECO:0007669"/>
    <property type="project" value="UniProtKB-KW"/>
</dbReference>
<evidence type="ECO:0000313" key="12">
    <source>
        <dbReference type="EMBL" id="TNC49053.1"/>
    </source>
</evidence>
<evidence type="ECO:0000256" key="11">
    <source>
        <dbReference type="SAM" id="MobiDB-lite"/>
    </source>
</evidence>
<keyword evidence="4" id="KW-0645">Protease</keyword>
<dbReference type="EC" id="3.4.13.21" evidence="9"/>
<organism evidence="13 14">
    <name type="scientific">Mumia zhuanghuii</name>
    <dbReference type="NCBI Taxonomy" id="2585211"/>
    <lineage>
        <taxon>Bacteria</taxon>
        <taxon>Bacillati</taxon>
        <taxon>Actinomycetota</taxon>
        <taxon>Actinomycetes</taxon>
        <taxon>Propionibacteriales</taxon>
        <taxon>Nocardioidaceae</taxon>
        <taxon>Mumia</taxon>
    </lineage>
</organism>
<dbReference type="AlphaFoldDB" id="A0A5C4MXC7"/>
<gene>
    <name evidence="13" type="primary">pepE</name>
    <name evidence="13" type="ORF">FHE65_06240</name>
    <name evidence="12" type="ORF">FHE65_06275</name>
</gene>
<name>A0A5C4MXC7_9ACTN</name>
<dbReference type="RefSeq" id="WP_139105540.1">
    <property type="nucleotide sequence ID" value="NZ_VDFR01000029.1"/>
</dbReference>
<dbReference type="GO" id="GO:0006508">
    <property type="term" value="P:proteolysis"/>
    <property type="evidence" value="ECO:0007669"/>
    <property type="project" value="UniProtKB-KW"/>
</dbReference>
<dbReference type="PANTHER" id="PTHR20842">
    <property type="entry name" value="PROTEASE S51 ALPHA-ASPARTYL DIPEPTIDASE"/>
    <property type="match status" value="1"/>
</dbReference>
<reference evidence="13 14" key="1">
    <citation type="submission" date="2019-05" db="EMBL/GenBank/DDBJ databases">
        <title>Mumia sp. nov., isolated from the intestinal contents of plateau pika (Ochotona curzoniae) in the Qinghai-Tibet plateau of China.</title>
        <authorList>
            <person name="Tian Z."/>
        </authorList>
    </citation>
    <scope>NUCLEOTIDE SEQUENCE [LARGE SCALE GENOMIC DNA]</scope>
    <source>
        <strain evidence="14">527</strain>
        <strain evidence="13">Z527</strain>
    </source>
</reference>
<dbReference type="SUPFAM" id="SSF52317">
    <property type="entry name" value="Class I glutamine amidotransferase-like"/>
    <property type="match status" value="1"/>
</dbReference>
<evidence type="ECO:0000256" key="5">
    <source>
        <dbReference type="ARBA" id="ARBA00022801"/>
    </source>
</evidence>
<dbReference type="EMBL" id="VDFR01000029">
    <property type="protein sequence ID" value="TNC49063.1"/>
    <property type="molecule type" value="Genomic_DNA"/>
</dbReference>
<keyword evidence="5 13" id="KW-0378">Hydrolase</keyword>
<evidence type="ECO:0000256" key="3">
    <source>
        <dbReference type="ARBA" id="ARBA00022490"/>
    </source>
</evidence>
<accession>A0A5C4MXC7</accession>
<protein>
    <recommendedName>
        <fullName evidence="9">dipeptidase E</fullName>
        <ecNumber evidence="9">3.4.13.21</ecNumber>
    </recommendedName>
    <alternativeName>
        <fullName evidence="10">Asp-specific dipeptidase</fullName>
    </alternativeName>
</protein>
<dbReference type="Proteomes" id="UP000306740">
    <property type="component" value="Unassembled WGS sequence"/>
</dbReference>
<dbReference type="PANTHER" id="PTHR20842:SF0">
    <property type="entry name" value="ALPHA-ASPARTYL DIPEPTIDASE"/>
    <property type="match status" value="1"/>
</dbReference>
<dbReference type="EMBL" id="VDFR01000030">
    <property type="protein sequence ID" value="TNC49053.1"/>
    <property type="molecule type" value="Genomic_DNA"/>
</dbReference>
<sequence length="245" mass="25692">MRLLLLSSSTLHGQDYLAYALPAIAAHVPAGATVAFVPYALADHDAYTATVSAALAPLGLTVVGVHAGEDPRGVLDSAGAVFVGGGNTFRLLSALQRTGLLVTLRDRVGSGMPYLGSSAGTNVACPTIRTTNDMPIVEPDGFAALGLVPFQINAHYLDTDPDTTHMGESREERLHQFLEENDVPVLALREGAWLHVTDGVATVAGSTASRLLRRGRDVEELAPGTDVSGLLETSPHYDVGGRRSV</sequence>
<comment type="catalytic activity">
    <reaction evidence="8">
        <text>Dipeptidase E catalyzes the hydrolysis of dipeptides Asp-|-Xaa. It does not act on peptides with N-terminal Glu, Asn or Gln, nor does it cleave isoaspartyl peptides.</text>
        <dbReference type="EC" id="3.4.13.21"/>
    </reaction>
</comment>
<comment type="subcellular location">
    <subcellularLocation>
        <location evidence="1">Cytoplasm</location>
    </subcellularLocation>
</comment>
<comment type="similarity">
    <text evidence="2">Belongs to the peptidase S51 family.</text>
</comment>
<keyword evidence="6" id="KW-0720">Serine protease</keyword>
<evidence type="ECO:0000256" key="7">
    <source>
        <dbReference type="ARBA" id="ARBA00022997"/>
    </source>
</evidence>
<feature type="region of interest" description="Disordered" evidence="11">
    <location>
        <begin position="226"/>
        <end position="245"/>
    </location>
</feature>
<evidence type="ECO:0000313" key="14">
    <source>
        <dbReference type="Proteomes" id="UP000306740"/>
    </source>
</evidence>